<keyword evidence="5 6" id="KW-0411">Iron-sulfur</keyword>
<evidence type="ECO:0000259" key="7">
    <source>
        <dbReference type="PROSITE" id="PS51918"/>
    </source>
</evidence>
<evidence type="ECO:0000313" key="8">
    <source>
        <dbReference type="EMBL" id="OGZ18664.1"/>
    </source>
</evidence>
<reference evidence="8 9" key="1">
    <citation type="journal article" date="2016" name="Nat. Commun.">
        <title>Thousands of microbial genomes shed light on interconnected biogeochemical processes in an aquifer system.</title>
        <authorList>
            <person name="Anantharaman K."/>
            <person name="Brown C.T."/>
            <person name="Hug L.A."/>
            <person name="Sharon I."/>
            <person name="Castelle C.J."/>
            <person name="Probst A.J."/>
            <person name="Thomas B.C."/>
            <person name="Singh A."/>
            <person name="Wilkins M.J."/>
            <person name="Karaoz U."/>
            <person name="Brodie E.L."/>
            <person name="Williams K.H."/>
            <person name="Hubbard S.S."/>
            <person name="Banfield J.F."/>
        </authorList>
    </citation>
    <scope>NUCLEOTIDE SEQUENCE [LARGE SCALE GENOMIC DNA]</scope>
</reference>
<feature type="binding site" evidence="6">
    <location>
        <position position="82"/>
    </location>
    <ligand>
        <name>[4Fe-4S] cluster</name>
        <dbReference type="ChEBI" id="CHEBI:49883"/>
        <note>4Fe-4S-S-AdoMet</note>
    </ligand>
</feature>
<dbReference type="GO" id="GO:0046872">
    <property type="term" value="F:metal ion binding"/>
    <property type="evidence" value="ECO:0007669"/>
    <property type="project" value="UniProtKB-KW"/>
</dbReference>
<feature type="binding site" evidence="6">
    <location>
        <position position="86"/>
    </location>
    <ligand>
        <name>[4Fe-4S] cluster</name>
        <dbReference type="ChEBI" id="CHEBI:49883"/>
        <note>4Fe-4S-S-AdoMet</note>
    </ligand>
</feature>
<gene>
    <name evidence="8" type="ORF">A2Z68_01245</name>
</gene>
<protein>
    <submittedName>
        <fullName evidence="8">AmmeMemoRadiSam system radical SAM enzyme</fullName>
    </submittedName>
</protein>
<dbReference type="SFLD" id="SFLDS00029">
    <property type="entry name" value="Radical_SAM"/>
    <property type="match status" value="1"/>
</dbReference>
<sequence>MKEAYLYQTTADQKTQCQNCAHYCLIEPGKRGICGVRENINGKLCALNYAKLAACNIDPIEKKPFFHFLPGTRSLSVATVGCNLRCLNCQNWDISQEVKETKEIPGDYVQPEKIIEIAFKNKLPSISYTYTDPAIFSDYAMPIMKLAKKKGIKNVWVTNGFWSRELFDWVSPYLDAANVDLKSFSNEFYIKNCGAKLQPILDILKRLKDKNIWLEITTLAIPRLSDSKEMFENIARFIKEELGKETPWHISQFSSSMSWQLQGSPETPISTLKMAYDIGKEAGLRYVYTGNVPGLPTEDTFCPKCGTLAIDRTGYSISRHDKKGKCQKCGKNLNLILK</sequence>
<comment type="caution">
    <text evidence="8">The sequence shown here is derived from an EMBL/GenBank/DDBJ whole genome shotgun (WGS) entry which is preliminary data.</text>
</comment>
<dbReference type="PANTHER" id="PTHR30352:SF5">
    <property type="entry name" value="PYRUVATE FORMATE-LYASE 1-ACTIVATING ENZYME"/>
    <property type="match status" value="1"/>
</dbReference>
<dbReference type="InterPro" id="IPR013785">
    <property type="entry name" value="Aldolase_TIM"/>
</dbReference>
<evidence type="ECO:0000256" key="1">
    <source>
        <dbReference type="ARBA" id="ARBA00022485"/>
    </source>
</evidence>
<proteinExistence type="predicted"/>
<dbReference type="AlphaFoldDB" id="A0A1G2DYI7"/>
<dbReference type="GO" id="GO:0003824">
    <property type="term" value="F:catalytic activity"/>
    <property type="evidence" value="ECO:0007669"/>
    <property type="project" value="InterPro"/>
</dbReference>
<dbReference type="InterPro" id="IPR034457">
    <property type="entry name" value="Organic_radical-activating"/>
</dbReference>
<dbReference type="InterPro" id="IPR016431">
    <property type="entry name" value="Pyrv-formate_lyase-activ_prd"/>
</dbReference>
<dbReference type="NCBIfam" id="TIGR04337">
    <property type="entry name" value="AmmeMemoSam_rS"/>
    <property type="match status" value="1"/>
</dbReference>
<evidence type="ECO:0000256" key="4">
    <source>
        <dbReference type="ARBA" id="ARBA00023004"/>
    </source>
</evidence>
<dbReference type="SUPFAM" id="SSF102114">
    <property type="entry name" value="Radical SAM enzymes"/>
    <property type="match status" value="1"/>
</dbReference>
<dbReference type="GO" id="GO:0051539">
    <property type="term" value="F:4 iron, 4 sulfur cluster binding"/>
    <property type="evidence" value="ECO:0007669"/>
    <property type="project" value="UniProtKB-KW"/>
</dbReference>
<dbReference type="CDD" id="cd01335">
    <property type="entry name" value="Radical_SAM"/>
    <property type="match status" value="1"/>
</dbReference>
<comment type="cofactor">
    <cofactor evidence="6">
        <name>[4Fe-4S] cluster</name>
        <dbReference type="ChEBI" id="CHEBI:49883"/>
    </cofactor>
    <text evidence="6">Binds 1 [4Fe-4S] cluster. The cluster is coordinated with 3 cysteines and an exchangeable S-adenosyl-L-methionine.</text>
</comment>
<dbReference type="InterPro" id="IPR027596">
    <property type="entry name" value="AmmeMemoSam_rS"/>
</dbReference>
<dbReference type="PROSITE" id="PS51918">
    <property type="entry name" value="RADICAL_SAM"/>
    <property type="match status" value="1"/>
</dbReference>
<keyword evidence="4 6" id="KW-0408">Iron</keyword>
<evidence type="ECO:0000256" key="5">
    <source>
        <dbReference type="ARBA" id="ARBA00023014"/>
    </source>
</evidence>
<accession>A0A1G2DYI7</accession>
<dbReference type="Proteomes" id="UP000176662">
    <property type="component" value="Unassembled WGS sequence"/>
</dbReference>
<name>A0A1G2DYI7_9BACT</name>
<keyword evidence="3 6" id="KW-0479">Metal-binding</keyword>
<dbReference type="EMBL" id="MHLX01000025">
    <property type="protein sequence ID" value="OGZ18664.1"/>
    <property type="molecule type" value="Genomic_DNA"/>
</dbReference>
<feature type="domain" description="Radical SAM core" evidence="7">
    <location>
        <begin position="67"/>
        <end position="285"/>
    </location>
</feature>
<keyword evidence="1" id="KW-0004">4Fe-4S</keyword>
<dbReference type="InterPro" id="IPR058240">
    <property type="entry name" value="rSAM_sf"/>
</dbReference>
<organism evidence="8 9">
    <name type="scientific">Candidatus Nealsonbacteria bacterium RBG_13_38_11</name>
    <dbReference type="NCBI Taxonomy" id="1801662"/>
    <lineage>
        <taxon>Bacteria</taxon>
        <taxon>Candidatus Nealsoniibacteriota</taxon>
    </lineage>
</organism>
<dbReference type="Pfam" id="PF04055">
    <property type="entry name" value="Radical_SAM"/>
    <property type="match status" value="1"/>
</dbReference>
<keyword evidence="2 6" id="KW-0949">S-adenosyl-L-methionine</keyword>
<dbReference type="Gene3D" id="3.20.20.70">
    <property type="entry name" value="Aldolase class I"/>
    <property type="match status" value="1"/>
</dbReference>
<evidence type="ECO:0000256" key="6">
    <source>
        <dbReference type="PIRSR" id="PIRSR004869-50"/>
    </source>
</evidence>
<dbReference type="PIRSF" id="PIRSF004869">
    <property type="entry name" value="PflX_prd"/>
    <property type="match status" value="1"/>
</dbReference>
<feature type="binding site" evidence="6">
    <location>
        <position position="89"/>
    </location>
    <ligand>
        <name>[4Fe-4S] cluster</name>
        <dbReference type="ChEBI" id="CHEBI:49883"/>
        <note>4Fe-4S-S-AdoMet</note>
    </ligand>
</feature>
<evidence type="ECO:0000313" key="9">
    <source>
        <dbReference type="Proteomes" id="UP000176662"/>
    </source>
</evidence>
<dbReference type="SFLD" id="SFLDG01101">
    <property type="entry name" value="Uncharacterised_Radical_SAM_Su"/>
    <property type="match status" value="1"/>
</dbReference>
<dbReference type="PANTHER" id="PTHR30352">
    <property type="entry name" value="PYRUVATE FORMATE-LYASE-ACTIVATING ENZYME"/>
    <property type="match status" value="1"/>
</dbReference>
<evidence type="ECO:0000256" key="2">
    <source>
        <dbReference type="ARBA" id="ARBA00022691"/>
    </source>
</evidence>
<dbReference type="InterPro" id="IPR007197">
    <property type="entry name" value="rSAM"/>
</dbReference>
<evidence type="ECO:0000256" key="3">
    <source>
        <dbReference type="ARBA" id="ARBA00022723"/>
    </source>
</evidence>